<dbReference type="RefSeq" id="WP_344595032.1">
    <property type="nucleotide sequence ID" value="NZ_BAAARW010000027.1"/>
</dbReference>
<keyword evidence="2" id="KW-0238">DNA-binding</keyword>
<dbReference type="InterPro" id="IPR036390">
    <property type="entry name" value="WH_DNA-bd_sf"/>
</dbReference>
<protein>
    <submittedName>
        <fullName evidence="7">Helix-turn-helix domain-containing protein</fullName>
    </submittedName>
</protein>
<evidence type="ECO:0000259" key="6">
    <source>
        <dbReference type="PROSITE" id="PS51078"/>
    </source>
</evidence>
<dbReference type="Gene3D" id="1.10.10.10">
    <property type="entry name" value="Winged helix-like DNA-binding domain superfamily/Winged helix DNA-binding domain"/>
    <property type="match status" value="1"/>
</dbReference>
<dbReference type="InterPro" id="IPR036388">
    <property type="entry name" value="WH-like_DNA-bd_sf"/>
</dbReference>
<dbReference type="PROSITE" id="PS51077">
    <property type="entry name" value="HTH_ICLR"/>
    <property type="match status" value="1"/>
</dbReference>
<dbReference type="Proteomes" id="UP001501231">
    <property type="component" value="Unassembled WGS sequence"/>
</dbReference>
<dbReference type="EMBL" id="BAAARW010000027">
    <property type="protein sequence ID" value="GAA2444251.1"/>
    <property type="molecule type" value="Genomic_DNA"/>
</dbReference>
<feature type="domain" description="HTH iclR-type" evidence="5">
    <location>
        <begin position="5"/>
        <end position="68"/>
    </location>
</feature>
<evidence type="ECO:0000313" key="8">
    <source>
        <dbReference type="Proteomes" id="UP001501231"/>
    </source>
</evidence>
<dbReference type="InterPro" id="IPR005471">
    <property type="entry name" value="Tscrpt_reg_IclR_N"/>
</dbReference>
<comment type="caution">
    <text evidence="7">The sequence shown here is derived from an EMBL/GenBank/DDBJ whole genome shotgun (WGS) entry which is preliminary data.</text>
</comment>
<dbReference type="SUPFAM" id="SSF55781">
    <property type="entry name" value="GAF domain-like"/>
    <property type="match status" value="1"/>
</dbReference>
<proteinExistence type="predicted"/>
<gene>
    <name evidence="7" type="ORF">GCM10010191_71200</name>
</gene>
<evidence type="ECO:0000256" key="1">
    <source>
        <dbReference type="ARBA" id="ARBA00023015"/>
    </source>
</evidence>
<evidence type="ECO:0000313" key="7">
    <source>
        <dbReference type="EMBL" id="GAA2444251.1"/>
    </source>
</evidence>
<dbReference type="PANTHER" id="PTHR30136:SF8">
    <property type="entry name" value="TRANSCRIPTIONAL REGULATORY PROTEIN"/>
    <property type="match status" value="1"/>
</dbReference>
<dbReference type="PROSITE" id="PS51078">
    <property type="entry name" value="ICLR_ED"/>
    <property type="match status" value="1"/>
</dbReference>
<feature type="domain" description="IclR-ED" evidence="6">
    <location>
        <begin position="69"/>
        <end position="292"/>
    </location>
</feature>
<evidence type="ECO:0000259" key="5">
    <source>
        <dbReference type="PROSITE" id="PS51077"/>
    </source>
</evidence>
<evidence type="ECO:0000256" key="4">
    <source>
        <dbReference type="SAM" id="MobiDB-lite"/>
    </source>
</evidence>
<dbReference type="InterPro" id="IPR050707">
    <property type="entry name" value="HTH_MetabolicPath_Reg"/>
</dbReference>
<reference evidence="8" key="1">
    <citation type="journal article" date="2019" name="Int. J. Syst. Evol. Microbiol.">
        <title>The Global Catalogue of Microorganisms (GCM) 10K type strain sequencing project: providing services to taxonomists for standard genome sequencing and annotation.</title>
        <authorList>
            <consortium name="The Broad Institute Genomics Platform"/>
            <consortium name="The Broad Institute Genome Sequencing Center for Infectious Disease"/>
            <person name="Wu L."/>
            <person name="Ma J."/>
        </authorList>
    </citation>
    <scope>NUCLEOTIDE SEQUENCE [LARGE SCALE GENOMIC DNA]</scope>
    <source>
        <strain evidence="8">JCM 3325</strain>
    </source>
</reference>
<name>A0ABP5X3P4_9ACTN</name>
<dbReference type="PANTHER" id="PTHR30136">
    <property type="entry name" value="HELIX-TURN-HELIX TRANSCRIPTIONAL REGULATOR, ICLR FAMILY"/>
    <property type="match status" value="1"/>
</dbReference>
<keyword evidence="3" id="KW-0804">Transcription</keyword>
<dbReference type="Pfam" id="PF09339">
    <property type="entry name" value="HTH_IclR"/>
    <property type="match status" value="1"/>
</dbReference>
<dbReference type="InterPro" id="IPR014757">
    <property type="entry name" value="Tscrpt_reg_IclR_C"/>
</dbReference>
<dbReference type="Gene3D" id="3.30.450.40">
    <property type="match status" value="1"/>
</dbReference>
<dbReference type="SMART" id="SM00346">
    <property type="entry name" value="HTH_ICLR"/>
    <property type="match status" value="1"/>
</dbReference>
<feature type="region of interest" description="Disordered" evidence="4">
    <location>
        <begin position="286"/>
        <end position="305"/>
    </location>
</feature>
<sequence>MARPAPASERAANIVAFLTAHPSRGFTISELVKHLGMNIASAHATLAVLCDCGFLIRDPAHRTYVLGPALAATGFAALERHPAIEAAIEQAETLAKELDAEVGVTAIAGRDVIFLARRGPEPLAPSIGYPGDRSPLLAPIGAVFMAWADDDTVTAWLERAGIAGPLAGLYRDVLAETRARGFSIPMPAIASPAVTAAMARVRSEPTDEDAEQHLTEVLQKTDEMLLPFDGLPPSDEIVFKTIAAPIFDPIGRVLLSLSLSGPEHPLRVGQVLDLGHRLAQSAAIATRQARGRAPGHDVTAGAPGH</sequence>
<evidence type="ECO:0000256" key="3">
    <source>
        <dbReference type="ARBA" id="ARBA00023163"/>
    </source>
</evidence>
<accession>A0ABP5X3P4</accession>
<evidence type="ECO:0000256" key="2">
    <source>
        <dbReference type="ARBA" id="ARBA00023125"/>
    </source>
</evidence>
<keyword evidence="8" id="KW-1185">Reference proteome</keyword>
<dbReference type="InterPro" id="IPR029016">
    <property type="entry name" value="GAF-like_dom_sf"/>
</dbReference>
<keyword evidence="1" id="KW-0805">Transcription regulation</keyword>
<dbReference type="SUPFAM" id="SSF46785">
    <property type="entry name" value="Winged helix' DNA-binding domain"/>
    <property type="match status" value="1"/>
</dbReference>
<organism evidence="7 8">
    <name type="scientific">Actinomadura vinacea</name>
    <dbReference type="NCBI Taxonomy" id="115336"/>
    <lineage>
        <taxon>Bacteria</taxon>
        <taxon>Bacillati</taxon>
        <taxon>Actinomycetota</taxon>
        <taxon>Actinomycetes</taxon>
        <taxon>Streptosporangiales</taxon>
        <taxon>Thermomonosporaceae</taxon>
        <taxon>Actinomadura</taxon>
    </lineage>
</organism>